<organism evidence="2 3">
    <name type="scientific">Microbacterium alkaliflavum</name>
    <dbReference type="NCBI Taxonomy" id="3248839"/>
    <lineage>
        <taxon>Bacteria</taxon>
        <taxon>Bacillati</taxon>
        <taxon>Actinomycetota</taxon>
        <taxon>Actinomycetes</taxon>
        <taxon>Micrococcales</taxon>
        <taxon>Microbacteriaceae</taxon>
        <taxon>Microbacterium</taxon>
    </lineage>
</organism>
<protein>
    <recommendedName>
        <fullName evidence="4">BACON domain-containing protein</fullName>
    </recommendedName>
</protein>
<keyword evidence="1" id="KW-1133">Transmembrane helix</keyword>
<keyword evidence="1" id="KW-0812">Transmembrane</keyword>
<keyword evidence="3" id="KW-1185">Reference proteome</keyword>
<gene>
    <name evidence="2" type="ORF">ACH3VR_13520</name>
</gene>
<sequence>MSGAEGFGPEGEAGAESAPFAVSGPAALTLDQATRKGTASFTVSNVTGRPVRVRLAVQAGAGTDAAWFAIAGDAERPLPVAGTATVDVAVTVPDPAAAGSGSFTLGAALEEEPDEVVPSPTVSFEIPPSKRKPFPWWIVIVVIVALVLLGGGGILIWTLTRPGAPEPSPTSTPTPTSTVFLSDDFLVDTSSKSVDLDGDGAADVQVDDADLGPAIPADRPTTVFGVNRGVAIVDQPTREACRAVVLESSVQIAQDASGVFVCVFTSGEHSGILEFGPTLDDETRKVLVTLWE</sequence>
<accession>A0ABW7Q9P5</accession>
<proteinExistence type="predicted"/>
<comment type="caution">
    <text evidence="2">The sequence shown here is derived from an EMBL/GenBank/DDBJ whole genome shotgun (WGS) entry which is preliminary data.</text>
</comment>
<name>A0ABW7Q9P5_9MICO</name>
<evidence type="ECO:0000313" key="3">
    <source>
        <dbReference type="Proteomes" id="UP001610861"/>
    </source>
</evidence>
<reference evidence="2 3" key="1">
    <citation type="submission" date="2024-09" db="EMBL/GenBank/DDBJ databases">
        <authorList>
            <person name="Pan X."/>
        </authorList>
    </citation>
    <scope>NUCLEOTIDE SEQUENCE [LARGE SCALE GENOMIC DNA]</scope>
    <source>
        <strain evidence="2 3">B2969</strain>
    </source>
</reference>
<evidence type="ECO:0008006" key="4">
    <source>
        <dbReference type="Google" id="ProtNLM"/>
    </source>
</evidence>
<dbReference type="EMBL" id="JBIQWL010000004">
    <property type="protein sequence ID" value="MFH8251386.1"/>
    <property type="molecule type" value="Genomic_DNA"/>
</dbReference>
<evidence type="ECO:0000256" key="1">
    <source>
        <dbReference type="SAM" id="Phobius"/>
    </source>
</evidence>
<dbReference type="Proteomes" id="UP001610861">
    <property type="component" value="Unassembled WGS sequence"/>
</dbReference>
<keyword evidence="1" id="KW-0472">Membrane</keyword>
<feature type="transmembrane region" description="Helical" evidence="1">
    <location>
        <begin position="136"/>
        <end position="159"/>
    </location>
</feature>
<evidence type="ECO:0000313" key="2">
    <source>
        <dbReference type="EMBL" id="MFH8251386.1"/>
    </source>
</evidence>
<dbReference type="RefSeq" id="WP_397556832.1">
    <property type="nucleotide sequence ID" value="NZ_JBIQWL010000004.1"/>
</dbReference>